<protein>
    <recommendedName>
        <fullName evidence="3">Reverse transcriptase Ty1/copia-type domain-containing protein</fullName>
    </recommendedName>
</protein>
<evidence type="ECO:0000313" key="1">
    <source>
        <dbReference type="EMBL" id="KAF3541019.1"/>
    </source>
</evidence>
<reference evidence="1" key="1">
    <citation type="submission" date="2019-12" db="EMBL/GenBank/DDBJ databases">
        <title>Genome sequencing and annotation of Brassica cretica.</title>
        <authorList>
            <person name="Studholme D.J."/>
            <person name="Sarris P."/>
        </authorList>
    </citation>
    <scope>NUCLEOTIDE SEQUENCE</scope>
    <source>
        <strain evidence="1">PFS-109/04</strain>
        <tissue evidence="1">Leaf</tissue>
    </source>
</reference>
<comment type="caution">
    <text evidence="1">The sequence shown here is derived from an EMBL/GenBank/DDBJ whole genome shotgun (WGS) entry which is preliminary data.</text>
</comment>
<dbReference type="Proteomes" id="UP000712600">
    <property type="component" value="Unassembled WGS sequence"/>
</dbReference>
<organism evidence="1 2">
    <name type="scientific">Brassica cretica</name>
    <name type="common">Mustard</name>
    <dbReference type="NCBI Taxonomy" id="69181"/>
    <lineage>
        <taxon>Eukaryota</taxon>
        <taxon>Viridiplantae</taxon>
        <taxon>Streptophyta</taxon>
        <taxon>Embryophyta</taxon>
        <taxon>Tracheophyta</taxon>
        <taxon>Spermatophyta</taxon>
        <taxon>Magnoliopsida</taxon>
        <taxon>eudicotyledons</taxon>
        <taxon>Gunneridae</taxon>
        <taxon>Pentapetalae</taxon>
        <taxon>rosids</taxon>
        <taxon>malvids</taxon>
        <taxon>Brassicales</taxon>
        <taxon>Brassicaceae</taxon>
        <taxon>Brassiceae</taxon>
        <taxon>Brassica</taxon>
    </lineage>
</organism>
<gene>
    <name evidence="1" type="ORF">F2Q69_00024550</name>
</gene>
<name>A0A8S9QEC5_BRACR</name>
<proteinExistence type="predicted"/>
<sequence>MGEPTCFEEAVRDKEWRLAMDEEFRMIIKNETWYLTEKPQGKKAVGVKWIYKIKTYENGQVRKLKAKIV</sequence>
<dbReference type="AlphaFoldDB" id="A0A8S9QEC5"/>
<accession>A0A8S9QEC5</accession>
<evidence type="ECO:0008006" key="3">
    <source>
        <dbReference type="Google" id="ProtNLM"/>
    </source>
</evidence>
<evidence type="ECO:0000313" key="2">
    <source>
        <dbReference type="Proteomes" id="UP000712600"/>
    </source>
</evidence>
<dbReference type="EMBL" id="QGKX02001290">
    <property type="protein sequence ID" value="KAF3541019.1"/>
    <property type="molecule type" value="Genomic_DNA"/>
</dbReference>